<dbReference type="GO" id="GO:0070042">
    <property type="term" value="F:rRNA (uridine-N3-)-methyltransferase activity"/>
    <property type="evidence" value="ECO:0007669"/>
    <property type="project" value="TreeGrafter"/>
</dbReference>
<organism evidence="14 16">
    <name type="scientific">Halarcobacter bivalviorum</name>
    <dbReference type="NCBI Taxonomy" id="663364"/>
    <lineage>
        <taxon>Bacteria</taxon>
        <taxon>Pseudomonadati</taxon>
        <taxon>Campylobacterota</taxon>
        <taxon>Epsilonproteobacteria</taxon>
        <taxon>Campylobacterales</taxon>
        <taxon>Arcobacteraceae</taxon>
        <taxon>Halarcobacter</taxon>
    </lineage>
</organism>
<dbReference type="Pfam" id="PF20260">
    <property type="entry name" value="PUA_4"/>
    <property type="match status" value="1"/>
</dbReference>
<dbReference type="Pfam" id="PF04452">
    <property type="entry name" value="Methyltrans_RNA"/>
    <property type="match status" value="1"/>
</dbReference>
<evidence type="ECO:0000256" key="10">
    <source>
        <dbReference type="PIRNR" id="PIRNR015601"/>
    </source>
</evidence>
<gene>
    <name evidence="13" type="primary">rsmE</name>
    <name evidence="13" type="ORF">ABIV_2202</name>
    <name evidence="14" type="ORF">CRV05_07490</name>
</gene>
<dbReference type="Proteomes" id="UP000289193">
    <property type="component" value="Unassembled WGS sequence"/>
</dbReference>
<dbReference type="PANTHER" id="PTHR30027">
    <property type="entry name" value="RIBOSOMAL RNA SMALL SUBUNIT METHYLTRANSFERASE E"/>
    <property type="match status" value="1"/>
</dbReference>
<dbReference type="Gene3D" id="3.40.1280.10">
    <property type="match status" value="1"/>
</dbReference>
<evidence type="ECO:0000256" key="9">
    <source>
        <dbReference type="ARBA" id="ARBA00047944"/>
    </source>
</evidence>
<dbReference type="InterPro" id="IPR029028">
    <property type="entry name" value="Alpha/beta_knot_MTases"/>
</dbReference>
<reference evidence="13 15" key="2">
    <citation type="submission" date="2018-07" db="EMBL/GenBank/DDBJ databases">
        <title>Complete genome of the Arcobacter bivalviorum type strain LMG 26154.</title>
        <authorList>
            <person name="Miller W.G."/>
            <person name="Yee E."/>
            <person name="Bono J.L."/>
        </authorList>
    </citation>
    <scope>NUCLEOTIDE SEQUENCE [LARGE SCALE GENOMIC DNA]</scope>
    <source>
        <strain evidence="13 15">LMG 26154</strain>
    </source>
</reference>
<protein>
    <recommendedName>
        <fullName evidence="10">Ribosomal RNA small subunit methyltransferase E</fullName>
        <ecNumber evidence="10">2.1.1.193</ecNumber>
    </recommendedName>
</protein>
<keyword evidence="16" id="KW-1185">Reference proteome</keyword>
<comment type="catalytic activity">
    <reaction evidence="9 10">
        <text>uridine(1498) in 16S rRNA + S-adenosyl-L-methionine = N(3)-methyluridine(1498) in 16S rRNA + S-adenosyl-L-homocysteine + H(+)</text>
        <dbReference type="Rhea" id="RHEA:42920"/>
        <dbReference type="Rhea" id="RHEA-COMP:10283"/>
        <dbReference type="Rhea" id="RHEA-COMP:10284"/>
        <dbReference type="ChEBI" id="CHEBI:15378"/>
        <dbReference type="ChEBI" id="CHEBI:57856"/>
        <dbReference type="ChEBI" id="CHEBI:59789"/>
        <dbReference type="ChEBI" id="CHEBI:65315"/>
        <dbReference type="ChEBI" id="CHEBI:74502"/>
        <dbReference type="EC" id="2.1.1.193"/>
    </reaction>
</comment>
<keyword evidence="4 10" id="KW-0698">rRNA processing</keyword>
<evidence type="ECO:0000313" key="16">
    <source>
        <dbReference type="Proteomes" id="UP000289193"/>
    </source>
</evidence>
<evidence type="ECO:0000256" key="4">
    <source>
        <dbReference type="ARBA" id="ARBA00022552"/>
    </source>
</evidence>
<dbReference type="PANTHER" id="PTHR30027:SF3">
    <property type="entry name" value="16S RRNA (URACIL(1498)-N(3))-METHYLTRANSFERASE"/>
    <property type="match status" value="1"/>
</dbReference>
<dbReference type="AlphaFoldDB" id="A0AAX2A9Q4"/>
<evidence type="ECO:0000256" key="1">
    <source>
        <dbReference type="ARBA" id="ARBA00004496"/>
    </source>
</evidence>
<dbReference type="GO" id="GO:0070475">
    <property type="term" value="P:rRNA base methylation"/>
    <property type="evidence" value="ECO:0007669"/>
    <property type="project" value="TreeGrafter"/>
</dbReference>
<evidence type="ECO:0000256" key="2">
    <source>
        <dbReference type="ARBA" id="ARBA00005528"/>
    </source>
</evidence>
<dbReference type="KEGG" id="hbv:ABIV_2202"/>
<evidence type="ECO:0000313" key="13">
    <source>
        <dbReference type="EMBL" id="AXH13177.1"/>
    </source>
</evidence>
<dbReference type="NCBIfam" id="NF008695">
    <property type="entry name" value="PRK11713.3-3"/>
    <property type="match status" value="1"/>
</dbReference>
<keyword evidence="3 10" id="KW-0963">Cytoplasm</keyword>
<dbReference type="RefSeq" id="WP_114839967.1">
    <property type="nucleotide sequence ID" value="NZ_CP031217.1"/>
</dbReference>
<comment type="similarity">
    <text evidence="2 10">Belongs to the RNA methyltransferase RsmE family.</text>
</comment>
<dbReference type="Proteomes" id="UP000253850">
    <property type="component" value="Chromosome"/>
</dbReference>
<dbReference type="InterPro" id="IPR006700">
    <property type="entry name" value="RsmE"/>
</dbReference>
<reference evidence="14 16" key="1">
    <citation type="submission" date="2017-10" db="EMBL/GenBank/DDBJ databases">
        <title>Genomics of the genus Arcobacter.</title>
        <authorList>
            <person name="Perez-Cataluna A."/>
            <person name="Figueras M.J."/>
        </authorList>
    </citation>
    <scope>NUCLEOTIDE SEQUENCE [LARGE SCALE GENOMIC DNA]</scope>
    <source>
        <strain evidence="14 16">CECT 7835</strain>
    </source>
</reference>
<proteinExistence type="inferred from homology"/>
<keyword evidence="6 10" id="KW-0808">Transferase</keyword>
<evidence type="ECO:0000256" key="8">
    <source>
        <dbReference type="ARBA" id="ARBA00025699"/>
    </source>
</evidence>
<evidence type="ECO:0000259" key="12">
    <source>
        <dbReference type="Pfam" id="PF20260"/>
    </source>
</evidence>
<dbReference type="EMBL" id="PDKM01000003">
    <property type="protein sequence ID" value="RXK10214.1"/>
    <property type="molecule type" value="Genomic_DNA"/>
</dbReference>
<feature type="domain" description="Ribosomal RNA small subunit methyltransferase E methyltransferase" evidence="11">
    <location>
        <begin position="72"/>
        <end position="221"/>
    </location>
</feature>
<keyword evidence="5 10" id="KW-0489">Methyltransferase</keyword>
<dbReference type="SUPFAM" id="SSF75217">
    <property type="entry name" value="alpha/beta knot"/>
    <property type="match status" value="1"/>
</dbReference>
<sequence length="223" mass="25912">MQFTYHENASEQFLTVDNEVYKYLFKARRQKLNDEIYFRNLNDKNIYLYKVIEINRKDARLELVSFEEKIVENKKSLHLAWCVVDPKTVEKSIASLNELGLEKITFIYCEYSQKNFKQNLEKLEKILINSSSQCGRSSIIKLEVCKSLDEFLSLNDEVYLLDFSTLNVEDKKSEIKTLLLGCEGGFSKDERKLFQEDKIVGFDSSLILKSETAAISAVSKIII</sequence>
<evidence type="ECO:0000256" key="7">
    <source>
        <dbReference type="ARBA" id="ARBA00022691"/>
    </source>
</evidence>
<feature type="domain" description="Ribosomal RNA small subunit methyltransferase E PUA-like" evidence="12">
    <location>
        <begin position="17"/>
        <end position="63"/>
    </location>
</feature>
<dbReference type="NCBIfam" id="TIGR00046">
    <property type="entry name" value="RsmE family RNA methyltransferase"/>
    <property type="match status" value="1"/>
</dbReference>
<evidence type="ECO:0000313" key="14">
    <source>
        <dbReference type="EMBL" id="RXK10214.1"/>
    </source>
</evidence>
<evidence type="ECO:0000313" key="15">
    <source>
        <dbReference type="Proteomes" id="UP000253850"/>
    </source>
</evidence>
<dbReference type="InterPro" id="IPR029026">
    <property type="entry name" value="tRNA_m1G_MTases_N"/>
</dbReference>
<dbReference type="InterPro" id="IPR046886">
    <property type="entry name" value="RsmE_MTase_dom"/>
</dbReference>
<evidence type="ECO:0000256" key="5">
    <source>
        <dbReference type="ARBA" id="ARBA00022603"/>
    </source>
</evidence>
<keyword evidence="7 10" id="KW-0949">S-adenosyl-L-methionine</keyword>
<evidence type="ECO:0000256" key="3">
    <source>
        <dbReference type="ARBA" id="ARBA00022490"/>
    </source>
</evidence>
<dbReference type="PIRSF" id="PIRSF015601">
    <property type="entry name" value="MTase_slr0722"/>
    <property type="match status" value="1"/>
</dbReference>
<name>A0AAX2A9Q4_9BACT</name>
<evidence type="ECO:0000259" key="11">
    <source>
        <dbReference type="Pfam" id="PF04452"/>
    </source>
</evidence>
<evidence type="ECO:0000256" key="6">
    <source>
        <dbReference type="ARBA" id="ARBA00022679"/>
    </source>
</evidence>
<accession>A0AAX2A9Q4</accession>
<dbReference type="InterPro" id="IPR046887">
    <property type="entry name" value="RsmE_PUA-like"/>
</dbReference>
<dbReference type="EC" id="2.1.1.193" evidence="10"/>
<dbReference type="GO" id="GO:0005737">
    <property type="term" value="C:cytoplasm"/>
    <property type="evidence" value="ECO:0007669"/>
    <property type="project" value="UniProtKB-SubCell"/>
</dbReference>
<comment type="subcellular location">
    <subcellularLocation>
        <location evidence="1 10">Cytoplasm</location>
    </subcellularLocation>
</comment>
<dbReference type="EMBL" id="CP031217">
    <property type="protein sequence ID" value="AXH13177.1"/>
    <property type="molecule type" value="Genomic_DNA"/>
</dbReference>
<comment type="function">
    <text evidence="8 10">Specifically methylates the N3 position of the uracil ring of uridine 1498 (m3U1498) in 16S rRNA. Acts on the fully assembled 30S ribosomal subunit.</text>
</comment>